<protein>
    <recommendedName>
        <fullName evidence="10">Cell wall anchored protein</fullName>
    </recommendedName>
</protein>
<feature type="region of interest" description="Disordered" evidence="5">
    <location>
        <begin position="534"/>
        <end position="608"/>
    </location>
</feature>
<evidence type="ECO:0000256" key="3">
    <source>
        <dbReference type="ARBA" id="ARBA00022989"/>
    </source>
</evidence>
<dbReference type="EMBL" id="FJUX01000049">
    <property type="protein sequence ID" value="CZT01108.1"/>
    <property type="molecule type" value="Genomic_DNA"/>
</dbReference>
<evidence type="ECO:0008006" key="10">
    <source>
        <dbReference type="Google" id="ProtNLM"/>
    </source>
</evidence>
<evidence type="ECO:0000313" key="9">
    <source>
        <dbReference type="Proteomes" id="UP000178912"/>
    </source>
</evidence>
<reference evidence="9" key="1">
    <citation type="submission" date="2016-03" db="EMBL/GenBank/DDBJ databases">
        <authorList>
            <person name="Guldener U."/>
        </authorList>
    </citation>
    <scope>NUCLEOTIDE SEQUENCE [LARGE SCALE GENOMIC DNA]</scope>
    <source>
        <strain evidence="9">04CH-RAC-A.6.1</strain>
    </source>
</reference>
<keyword evidence="3 6" id="KW-1133">Transmembrane helix</keyword>
<dbReference type="GO" id="GO:0016020">
    <property type="term" value="C:membrane"/>
    <property type="evidence" value="ECO:0007669"/>
    <property type="project" value="UniProtKB-SubCell"/>
</dbReference>
<dbReference type="AlphaFoldDB" id="A0A1E1KSV7"/>
<feature type="signal peptide" evidence="7">
    <location>
        <begin position="1"/>
        <end position="20"/>
    </location>
</feature>
<dbReference type="Gene3D" id="2.120.10.80">
    <property type="entry name" value="Kelch-type beta propeller"/>
    <property type="match status" value="1"/>
</dbReference>
<evidence type="ECO:0000256" key="6">
    <source>
        <dbReference type="SAM" id="Phobius"/>
    </source>
</evidence>
<feature type="chain" id="PRO_5009446310" description="Cell wall anchored protein" evidence="7">
    <location>
        <begin position="21"/>
        <end position="608"/>
    </location>
</feature>
<dbReference type="PANTHER" id="PTHR15549:SF26">
    <property type="entry name" value="AXIAL BUDDING PATTERN PROTEIN 2-RELATED"/>
    <property type="match status" value="1"/>
</dbReference>
<evidence type="ECO:0000256" key="5">
    <source>
        <dbReference type="SAM" id="MobiDB-lite"/>
    </source>
</evidence>
<dbReference type="InterPro" id="IPR011043">
    <property type="entry name" value="Gal_Oxase/kelch_b-propeller"/>
</dbReference>
<dbReference type="Gene3D" id="1.20.5.510">
    <property type="entry name" value="Single helix bin"/>
    <property type="match status" value="1"/>
</dbReference>
<accession>A0A1E1KSV7</accession>
<name>A0A1E1KSV7_9HELO</name>
<evidence type="ECO:0000313" key="8">
    <source>
        <dbReference type="EMBL" id="CZT01108.1"/>
    </source>
</evidence>
<keyword evidence="4 6" id="KW-0472">Membrane</keyword>
<feature type="region of interest" description="Disordered" evidence="5">
    <location>
        <begin position="478"/>
        <end position="500"/>
    </location>
</feature>
<comment type="subcellular location">
    <subcellularLocation>
        <location evidence="1">Membrane</location>
        <topology evidence="1">Single-pass membrane protein</topology>
    </subcellularLocation>
</comment>
<dbReference type="InterPro" id="IPR015915">
    <property type="entry name" value="Kelch-typ_b-propeller"/>
</dbReference>
<evidence type="ECO:0000256" key="1">
    <source>
        <dbReference type="ARBA" id="ARBA00004167"/>
    </source>
</evidence>
<feature type="transmembrane region" description="Helical" evidence="6">
    <location>
        <begin position="503"/>
        <end position="525"/>
    </location>
</feature>
<feature type="compositionally biased region" description="Basic and acidic residues" evidence="5">
    <location>
        <begin position="599"/>
        <end position="608"/>
    </location>
</feature>
<organism evidence="8 9">
    <name type="scientific">Rhynchosporium agropyri</name>
    <dbReference type="NCBI Taxonomy" id="914238"/>
    <lineage>
        <taxon>Eukaryota</taxon>
        <taxon>Fungi</taxon>
        <taxon>Dikarya</taxon>
        <taxon>Ascomycota</taxon>
        <taxon>Pezizomycotina</taxon>
        <taxon>Leotiomycetes</taxon>
        <taxon>Helotiales</taxon>
        <taxon>Ploettnerulaceae</taxon>
        <taxon>Rhynchosporium</taxon>
    </lineage>
</organism>
<evidence type="ECO:0000256" key="4">
    <source>
        <dbReference type="ARBA" id="ARBA00023136"/>
    </source>
</evidence>
<gene>
    <name evidence="8" type="ORF">RAG0_08900</name>
</gene>
<dbReference type="InterPro" id="IPR051694">
    <property type="entry name" value="Immunoregulatory_rcpt-like"/>
</dbReference>
<sequence>MRFQLSSGLAWASCLSGVVSEEASSLKAREEQVKNGRIEERQQAGVVASNIFVRRGYHSSVVAGNFVYIDGGAFSYSPGGQLQIVYSTTTLSIDMSKSWTNSSVVINSVNKPSGVPYFDDGDLWYNEKENRLQEGFVGAAPRFDSPEKAGYPLGMWTFKLDGQGGGTWSQDTAATDAIVSAKLTRPYQALSAFGGGVALTLGGYANSRTVPENVNVTEQIPIPGLVTYDMATGKFTNSSATGYNRNGTAERGVLHYVPFFGPKGVFVILSGDASPRNSYSASKTIQSFSTLTLYDPATGTFFNQSTTGNIPNGRIEFCATGANSTNGTYEIFVYAGWGGNLGSSALQFDEMYILTLPAFQWIKVPYAPAKPRHGLTCETVGRRQMLVIGGVDTLQDDPTPAANSLDAVTFSTKDQFSQGLGIFDMTALSWSSGYNADARAYEQSAPVKNYYASNSREPANWGSPALKTLFSITHFANSTKPGSSSDPGTSSAPASSSGSSTGAIAGGVVGGVIGLALIAGLAFFCMRRRKRAAASELPSQNQDPNYAMSGTEIGSSYQGEYRGDHKPYAAVMSEAPGPDVVRGDGSAHELNSQPQVFEMDSRHRHELA</sequence>
<evidence type="ECO:0000256" key="2">
    <source>
        <dbReference type="ARBA" id="ARBA00022692"/>
    </source>
</evidence>
<dbReference type="Proteomes" id="UP000178912">
    <property type="component" value="Unassembled WGS sequence"/>
</dbReference>
<dbReference type="GO" id="GO:0071944">
    <property type="term" value="C:cell periphery"/>
    <property type="evidence" value="ECO:0007669"/>
    <property type="project" value="UniProtKB-ARBA"/>
</dbReference>
<evidence type="ECO:0000256" key="7">
    <source>
        <dbReference type="SAM" id="SignalP"/>
    </source>
</evidence>
<dbReference type="OrthoDB" id="10251809at2759"/>
<proteinExistence type="predicted"/>
<dbReference type="PANTHER" id="PTHR15549">
    <property type="entry name" value="PAIRED IMMUNOGLOBULIN-LIKE TYPE 2 RECEPTOR"/>
    <property type="match status" value="1"/>
</dbReference>
<keyword evidence="2 6" id="KW-0812">Transmembrane</keyword>
<keyword evidence="9" id="KW-1185">Reference proteome</keyword>
<dbReference type="SUPFAM" id="SSF50965">
    <property type="entry name" value="Galactose oxidase, central domain"/>
    <property type="match status" value="1"/>
</dbReference>
<keyword evidence="7" id="KW-0732">Signal</keyword>